<feature type="transmembrane region" description="Helical" evidence="1">
    <location>
        <begin position="12"/>
        <end position="31"/>
    </location>
</feature>
<keyword evidence="1" id="KW-1133">Transmembrane helix</keyword>
<gene>
    <name evidence="2" type="ORF">CYNAS_LOCUS14137</name>
</gene>
<sequence>MVHPCITRCSQLVFACLSGGLLPLIEVLLLMCRDCSLYDGTGRQLPGHRTDGRVATQSPLLVGSSFALWQSKIAIFVARGDRNRTN</sequence>
<keyword evidence="3" id="KW-1185">Reference proteome</keyword>
<accession>A0AA36H187</accession>
<name>A0AA36H187_CYLNA</name>
<dbReference type="AlphaFoldDB" id="A0AA36H187"/>
<comment type="caution">
    <text evidence="2">The sequence shown here is derived from an EMBL/GenBank/DDBJ whole genome shotgun (WGS) entry which is preliminary data.</text>
</comment>
<dbReference type="Proteomes" id="UP001176961">
    <property type="component" value="Unassembled WGS sequence"/>
</dbReference>
<dbReference type="EMBL" id="CATQJL010000305">
    <property type="protein sequence ID" value="CAJ0602154.1"/>
    <property type="molecule type" value="Genomic_DNA"/>
</dbReference>
<keyword evidence="1" id="KW-0472">Membrane</keyword>
<reference evidence="2" key="1">
    <citation type="submission" date="2023-07" db="EMBL/GenBank/DDBJ databases">
        <authorList>
            <consortium name="CYATHOMIX"/>
        </authorList>
    </citation>
    <scope>NUCLEOTIDE SEQUENCE</scope>
    <source>
        <strain evidence="2">N/A</strain>
    </source>
</reference>
<proteinExistence type="predicted"/>
<evidence type="ECO:0000313" key="2">
    <source>
        <dbReference type="EMBL" id="CAJ0602154.1"/>
    </source>
</evidence>
<evidence type="ECO:0000313" key="3">
    <source>
        <dbReference type="Proteomes" id="UP001176961"/>
    </source>
</evidence>
<evidence type="ECO:0000256" key="1">
    <source>
        <dbReference type="SAM" id="Phobius"/>
    </source>
</evidence>
<keyword evidence="1" id="KW-0812">Transmembrane</keyword>
<organism evidence="2 3">
    <name type="scientific">Cylicocyclus nassatus</name>
    <name type="common">Nematode worm</name>
    <dbReference type="NCBI Taxonomy" id="53992"/>
    <lineage>
        <taxon>Eukaryota</taxon>
        <taxon>Metazoa</taxon>
        <taxon>Ecdysozoa</taxon>
        <taxon>Nematoda</taxon>
        <taxon>Chromadorea</taxon>
        <taxon>Rhabditida</taxon>
        <taxon>Rhabditina</taxon>
        <taxon>Rhabditomorpha</taxon>
        <taxon>Strongyloidea</taxon>
        <taxon>Strongylidae</taxon>
        <taxon>Cylicocyclus</taxon>
    </lineage>
</organism>
<protein>
    <submittedName>
        <fullName evidence="2">Uncharacterized protein</fullName>
    </submittedName>
</protein>